<dbReference type="PROSITE" id="PS52016">
    <property type="entry name" value="TONB_DEPENDENT_REC_3"/>
    <property type="match status" value="1"/>
</dbReference>
<evidence type="ECO:0000256" key="3">
    <source>
        <dbReference type="ARBA" id="ARBA00022452"/>
    </source>
</evidence>
<dbReference type="RefSeq" id="WP_228143519.1">
    <property type="nucleotide sequence ID" value="NZ_FOYV01000001.1"/>
</dbReference>
<dbReference type="PANTHER" id="PTHR30069:SF27">
    <property type="entry name" value="BLL4766 PROTEIN"/>
    <property type="match status" value="1"/>
</dbReference>
<dbReference type="GO" id="GO:0015344">
    <property type="term" value="F:siderophore uptake transmembrane transporter activity"/>
    <property type="evidence" value="ECO:0007669"/>
    <property type="project" value="TreeGrafter"/>
</dbReference>
<evidence type="ECO:0000256" key="6">
    <source>
        <dbReference type="ARBA" id="ARBA00023136"/>
    </source>
</evidence>
<evidence type="ECO:0000256" key="7">
    <source>
        <dbReference type="ARBA" id="ARBA00023237"/>
    </source>
</evidence>
<evidence type="ECO:0000256" key="4">
    <source>
        <dbReference type="ARBA" id="ARBA00022692"/>
    </source>
</evidence>
<evidence type="ECO:0000256" key="5">
    <source>
        <dbReference type="ARBA" id="ARBA00023077"/>
    </source>
</evidence>
<evidence type="ECO:0000256" key="1">
    <source>
        <dbReference type="ARBA" id="ARBA00004571"/>
    </source>
</evidence>
<keyword evidence="3 8" id="KW-1134">Transmembrane beta strand</keyword>
<protein>
    <submittedName>
        <fullName evidence="12">Iron complex outermembrane recepter protein</fullName>
    </submittedName>
</protein>
<dbReference type="EMBL" id="FOYV01000001">
    <property type="protein sequence ID" value="SFR38888.1"/>
    <property type="molecule type" value="Genomic_DNA"/>
</dbReference>
<feature type="domain" description="TonB-dependent receptor-like beta-barrel" evidence="10">
    <location>
        <begin position="283"/>
        <end position="638"/>
    </location>
</feature>
<sequence length="699" mass="79599">MTVFGAALALTLFPLAGHGQPDSPDLTAGLLALHGEQTEIPEVLTTTRLRQSKLRVPGTTTIITGDMIRELGIRNLQEALRLVPGMVVGHWGSTNPVATYHGTSQYEQRRLQVQIDGRTAYRISLADVDWLSMPVAIENIERIEVSRGPNSAAYGINAFLGSINIITRSPQDTAGVEAFASAGSRGYLRTFTSVGDADNDKSWRLSYEKRKSNGFDNQVDGGEEIPFHDGHDINNFNFDSVVRVDRQHSVEFRAGALEGVNEEDLEKSGKLGATTNPDILMDDYYLHVRFNGATSERHFYHVQASYQNQRQRQRWSVSIPAANINALLPPEFPPFPENQGPFIADLNEDIEETRQEIEIQDTLIFSDQLKLVSGVGYRKDTFDSETFFNGEGNNYQSRIFANTEYSPYRWLTFNLGGNWEQTTTTNEDYFSPRAAANFIFNNNHALRFVFSRAVRTPDAFEQEPDWSYRPSNVRPPFEALEGQRILVEDLLDPTTSTYGQELEEEWITSREISYFGQFHLDRALLSVEIRYFNDYFRDMISGVINEEEWYIANNVALEQEGAELEASLDFSGTRLRATYAYLEQDGRYTGDPNALPERAQRRAVDLLGRLSARDSGSFAWIQDLPAGFMGSTAFYWTNEVRNTRFERADFRLARRVDRTDYSYVLAFVMQHYLNPKPWISPDNRIEDHNQFFVEAGIRF</sequence>
<dbReference type="AlphaFoldDB" id="A0A1I6G9M7"/>
<evidence type="ECO:0000256" key="8">
    <source>
        <dbReference type="PROSITE-ProRule" id="PRU01360"/>
    </source>
</evidence>
<gene>
    <name evidence="12" type="ORF">SAMN04488073_0274</name>
</gene>
<dbReference type="InterPro" id="IPR037066">
    <property type="entry name" value="Plug_dom_sf"/>
</dbReference>
<feature type="domain" description="TonB-dependent receptor plug" evidence="11">
    <location>
        <begin position="53"/>
        <end position="161"/>
    </location>
</feature>
<name>A0A1I6G9M7_9GAMM</name>
<dbReference type="GO" id="GO:0044718">
    <property type="term" value="P:siderophore transmembrane transport"/>
    <property type="evidence" value="ECO:0007669"/>
    <property type="project" value="TreeGrafter"/>
</dbReference>
<keyword evidence="2 8" id="KW-0813">Transport</keyword>
<dbReference type="SUPFAM" id="SSF56935">
    <property type="entry name" value="Porins"/>
    <property type="match status" value="1"/>
</dbReference>
<dbReference type="InterPro" id="IPR036942">
    <property type="entry name" value="Beta-barrel_TonB_sf"/>
</dbReference>
<reference evidence="13" key="1">
    <citation type="submission" date="2016-10" db="EMBL/GenBank/DDBJ databases">
        <authorList>
            <person name="Varghese N."/>
            <person name="Submissions S."/>
        </authorList>
    </citation>
    <scope>NUCLEOTIDE SEQUENCE [LARGE SCALE GENOMIC DNA]</scope>
    <source>
        <strain evidence="13">CGMCC 1.6294</strain>
    </source>
</reference>
<keyword evidence="6 8" id="KW-0472">Membrane</keyword>
<evidence type="ECO:0000256" key="9">
    <source>
        <dbReference type="RuleBase" id="RU003357"/>
    </source>
</evidence>
<dbReference type="InterPro" id="IPR012910">
    <property type="entry name" value="Plug_dom"/>
</dbReference>
<keyword evidence="5 9" id="KW-0798">TonB box</keyword>
<evidence type="ECO:0000256" key="2">
    <source>
        <dbReference type="ARBA" id="ARBA00022448"/>
    </source>
</evidence>
<accession>A0A1I6G9M7</accession>
<dbReference type="Pfam" id="PF07715">
    <property type="entry name" value="Plug"/>
    <property type="match status" value="1"/>
</dbReference>
<dbReference type="Gene3D" id="2.170.130.10">
    <property type="entry name" value="TonB-dependent receptor, plug domain"/>
    <property type="match status" value="1"/>
</dbReference>
<dbReference type="GO" id="GO:0009279">
    <property type="term" value="C:cell outer membrane"/>
    <property type="evidence" value="ECO:0007669"/>
    <property type="project" value="UniProtKB-SubCell"/>
</dbReference>
<evidence type="ECO:0000259" key="11">
    <source>
        <dbReference type="Pfam" id="PF07715"/>
    </source>
</evidence>
<evidence type="ECO:0000313" key="12">
    <source>
        <dbReference type="EMBL" id="SFR38888.1"/>
    </source>
</evidence>
<keyword evidence="7 8" id="KW-0998">Cell outer membrane</keyword>
<keyword evidence="4 8" id="KW-0812">Transmembrane</keyword>
<dbReference type="Pfam" id="PF00593">
    <property type="entry name" value="TonB_dep_Rec_b-barrel"/>
    <property type="match status" value="1"/>
</dbReference>
<dbReference type="STRING" id="375760.SAMN04488073_0274"/>
<dbReference type="Gene3D" id="2.40.170.20">
    <property type="entry name" value="TonB-dependent receptor, beta-barrel domain"/>
    <property type="match status" value="1"/>
</dbReference>
<evidence type="ECO:0000259" key="10">
    <source>
        <dbReference type="Pfam" id="PF00593"/>
    </source>
</evidence>
<keyword evidence="13" id="KW-1185">Reference proteome</keyword>
<dbReference type="InterPro" id="IPR000531">
    <property type="entry name" value="Beta-barrel_TonB"/>
</dbReference>
<organism evidence="12 13">
    <name type="scientific">Marinobacter gudaonensis</name>
    <dbReference type="NCBI Taxonomy" id="375760"/>
    <lineage>
        <taxon>Bacteria</taxon>
        <taxon>Pseudomonadati</taxon>
        <taxon>Pseudomonadota</taxon>
        <taxon>Gammaproteobacteria</taxon>
        <taxon>Pseudomonadales</taxon>
        <taxon>Marinobacteraceae</taxon>
        <taxon>Marinobacter</taxon>
    </lineage>
</organism>
<dbReference type="InterPro" id="IPR039426">
    <property type="entry name" value="TonB-dep_rcpt-like"/>
</dbReference>
<evidence type="ECO:0000313" key="13">
    <source>
        <dbReference type="Proteomes" id="UP000199290"/>
    </source>
</evidence>
<comment type="similarity">
    <text evidence="8 9">Belongs to the TonB-dependent receptor family.</text>
</comment>
<comment type="subcellular location">
    <subcellularLocation>
        <location evidence="1 8">Cell outer membrane</location>
        <topology evidence="1 8">Multi-pass membrane protein</topology>
    </subcellularLocation>
</comment>
<proteinExistence type="inferred from homology"/>
<dbReference type="Proteomes" id="UP000199290">
    <property type="component" value="Unassembled WGS sequence"/>
</dbReference>
<dbReference type="PANTHER" id="PTHR30069">
    <property type="entry name" value="TONB-DEPENDENT OUTER MEMBRANE RECEPTOR"/>
    <property type="match status" value="1"/>
</dbReference>